<comment type="caution">
    <text evidence="1">The sequence shown here is derived from an EMBL/GenBank/DDBJ whole genome shotgun (WGS) entry which is preliminary data.</text>
</comment>
<reference evidence="1" key="1">
    <citation type="journal article" date="2015" name="Nature">
        <title>Complex archaea that bridge the gap between prokaryotes and eukaryotes.</title>
        <authorList>
            <person name="Spang A."/>
            <person name="Saw J.H."/>
            <person name="Jorgensen S.L."/>
            <person name="Zaremba-Niedzwiedzka K."/>
            <person name="Martijn J."/>
            <person name="Lind A.E."/>
            <person name="van Eijk R."/>
            <person name="Schleper C."/>
            <person name="Guy L."/>
            <person name="Ettema T.J."/>
        </authorList>
    </citation>
    <scope>NUCLEOTIDE SEQUENCE</scope>
</reference>
<dbReference type="SUPFAM" id="SSF55729">
    <property type="entry name" value="Acyl-CoA N-acyltransferases (Nat)"/>
    <property type="match status" value="1"/>
</dbReference>
<organism evidence="1">
    <name type="scientific">marine sediment metagenome</name>
    <dbReference type="NCBI Taxonomy" id="412755"/>
    <lineage>
        <taxon>unclassified sequences</taxon>
        <taxon>metagenomes</taxon>
        <taxon>ecological metagenomes</taxon>
    </lineage>
</organism>
<dbReference type="EMBL" id="LAZR01045320">
    <property type="protein sequence ID" value="KKK99153.1"/>
    <property type="molecule type" value="Genomic_DNA"/>
</dbReference>
<name>A0A0F8ZZ83_9ZZZZ</name>
<evidence type="ECO:0000313" key="1">
    <source>
        <dbReference type="EMBL" id="KKK99153.1"/>
    </source>
</evidence>
<protein>
    <recommendedName>
        <fullName evidence="2">N-acetyltransferase domain-containing protein</fullName>
    </recommendedName>
</protein>
<accession>A0A0F8ZZ83</accession>
<proteinExistence type="predicted"/>
<feature type="non-terminal residue" evidence="1">
    <location>
        <position position="1"/>
    </location>
</feature>
<dbReference type="InterPro" id="IPR016181">
    <property type="entry name" value="Acyl_CoA_acyltransferase"/>
</dbReference>
<sequence>LSNAGQSWIMTGFKNSNYSANAINSKYQLPEIIAPNGNNERVTIREASLKDVERIHAIEVEVWGQKNAASINQISSRIDAFPSGNLVAEADNNILGYSSFILTNFDRFANNSEKDWYSITDNGYVSNHNPHGKDLFGINFTVHPKAPRSSFRLLILAIAKRGIECKVRRYMLGSRIPSYHKYCDTMSVEEYVHAKTSSGNYLDPELCLYRKKGLKVIDIVPGFFKDPDSKDYGVIVKQDNPFYRMPYRMFSSFITHLPLNTVRLIDRFQ</sequence>
<gene>
    <name evidence="1" type="ORF">LCGC14_2635590</name>
</gene>
<evidence type="ECO:0008006" key="2">
    <source>
        <dbReference type="Google" id="ProtNLM"/>
    </source>
</evidence>
<dbReference type="Gene3D" id="3.40.630.30">
    <property type="match status" value="1"/>
</dbReference>
<dbReference type="AlphaFoldDB" id="A0A0F8ZZ83"/>